<dbReference type="EMBL" id="QOIP01000008">
    <property type="protein sequence ID" value="RLU19829.1"/>
    <property type="molecule type" value="Genomic_DNA"/>
</dbReference>
<evidence type="ECO:0000313" key="2">
    <source>
        <dbReference type="Proteomes" id="UP000279307"/>
    </source>
</evidence>
<dbReference type="AlphaFoldDB" id="A0A3L8DIS1"/>
<organism evidence="1 2">
    <name type="scientific">Ooceraea biroi</name>
    <name type="common">Clonal raider ant</name>
    <name type="synonym">Cerapachys biroi</name>
    <dbReference type="NCBI Taxonomy" id="2015173"/>
    <lineage>
        <taxon>Eukaryota</taxon>
        <taxon>Metazoa</taxon>
        <taxon>Ecdysozoa</taxon>
        <taxon>Arthropoda</taxon>
        <taxon>Hexapoda</taxon>
        <taxon>Insecta</taxon>
        <taxon>Pterygota</taxon>
        <taxon>Neoptera</taxon>
        <taxon>Endopterygota</taxon>
        <taxon>Hymenoptera</taxon>
        <taxon>Apocrita</taxon>
        <taxon>Aculeata</taxon>
        <taxon>Formicoidea</taxon>
        <taxon>Formicidae</taxon>
        <taxon>Dorylinae</taxon>
        <taxon>Ooceraea</taxon>
    </lineage>
</organism>
<dbReference type="OrthoDB" id="7555159at2759"/>
<sequence>KVSKSTVASNVPATPIPLCPSNLDFMGNSSNVPVIIQDNAVPIRNAADISDLNEKMQQMLRVQAASNVMLKDVQQRLSKIETAIRRRALSPAEMNDTLIAPFLPLQIISVVTEFDDLLKASDAAVMQFSK</sequence>
<dbReference type="Proteomes" id="UP000279307">
    <property type="component" value="Chromosome 8"/>
</dbReference>
<protein>
    <submittedName>
        <fullName evidence="1">Uncharacterized protein</fullName>
    </submittedName>
</protein>
<accession>A0A3L8DIS1</accession>
<feature type="non-terminal residue" evidence="1">
    <location>
        <position position="1"/>
    </location>
</feature>
<gene>
    <name evidence="1" type="ORF">DMN91_008388</name>
</gene>
<comment type="caution">
    <text evidence="1">The sequence shown here is derived from an EMBL/GenBank/DDBJ whole genome shotgun (WGS) entry which is preliminary data.</text>
</comment>
<evidence type="ECO:0000313" key="1">
    <source>
        <dbReference type="EMBL" id="RLU19829.1"/>
    </source>
</evidence>
<reference evidence="1 2" key="1">
    <citation type="journal article" date="2018" name="Genome Res.">
        <title>The genomic architecture and molecular evolution of ant odorant receptors.</title>
        <authorList>
            <person name="McKenzie S.K."/>
            <person name="Kronauer D.J.C."/>
        </authorList>
    </citation>
    <scope>NUCLEOTIDE SEQUENCE [LARGE SCALE GENOMIC DNA]</scope>
    <source>
        <strain evidence="1">Clonal line C1</strain>
    </source>
</reference>
<name>A0A3L8DIS1_OOCBI</name>
<proteinExistence type="predicted"/>